<keyword evidence="1" id="KW-0812">Transmembrane</keyword>
<evidence type="ECO:0000313" key="5">
    <source>
        <dbReference type="Proteomes" id="UP001055437"/>
    </source>
</evidence>
<name>A0A9N7PIQ7_CLOSE</name>
<evidence type="ECO:0000313" key="4">
    <source>
        <dbReference type="Proteomes" id="UP000280586"/>
    </source>
</evidence>
<dbReference type="Proteomes" id="UP000280586">
    <property type="component" value="Chromosome"/>
</dbReference>
<evidence type="ECO:0000313" key="2">
    <source>
        <dbReference type="EMBL" id="AYE33915.1"/>
    </source>
</evidence>
<dbReference type="Proteomes" id="UP001055437">
    <property type="component" value="Chromosome"/>
</dbReference>
<reference evidence="2 4" key="1">
    <citation type="submission" date="2017-09" db="EMBL/GenBank/DDBJ databases">
        <authorList>
            <person name="Thomas P."/>
            <person name="Seyboldt C."/>
        </authorList>
    </citation>
    <scope>NUCLEOTIDE SEQUENCE [LARGE SCALE GENOMIC DNA]</scope>
    <source>
        <strain evidence="2 4">DSM 7534</strain>
    </source>
</reference>
<protein>
    <submittedName>
        <fullName evidence="2">Uncharacterized protein</fullName>
    </submittedName>
</protein>
<gene>
    <name evidence="2" type="ORF">CP523_05205</name>
    <name evidence="3" type="ORF">NH397_13460</name>
</gene>
<dbReference type="EMBL" id="CP023671">
    <property type="protein sequence ID" value="AYE33915.1"/>
    <property type="molecule type" value="Genomic_DNA"/>
</dbReference>
<accession>A0A9N7PIQ7</accession>
<keyword evidence="1" id="KW-0472">Membrane</keyword>
<evidence type="ECO:0000313" key="3">
    <source>
        <dbReference type="EMBL" id="USS00476.1"/>
    </source>
</evidence>
<dbReference type="EMBL" id="CP099799">
    <property type="protein sequence ID" value="USS00476.1"/>
    <property type="molecule type" value="Genomic_DNA"/>
</dbReference>
<reference evidence="3" key="2">
    <citation type="submission" date="2022-06" db="EMBL/GenBank/DDBJ databases">
        <authorList>
            <person name="Holder M.E."/>
            <person name="Ajami N.J."/>
            <person name="Petrosino J.F."/>
        </authorList>
    </citation>
    <scope>NUCLEOTIDE SEQUENCE</scope>
    <source>
        <strain evidence="3">RMA 8861</strain>
    </source>
</reference>
<keyword evidence="1" id="KW-1133">Transmembrane helix</keyword>
<keyword evidence="5" id="KW-1185">Reference proteome</keyword>
<organism evidence="2 4">
    <name type="scientific">Clostridium septicum</name>
    <dbReference type="NCBI Taxonomy" id="1504"/>
    <lineage>
        <taxon>Bacteria</taxon>
        <taxon>Bacillati</taxon>
        <taxon>Bacillota</taxon>
        <taxon>Clostridia</taxon>
        <taxon>Eubacteriales</taxon>
        <taxon>Clostridiaceae</taxon>
        <taxon>Clostridium</taxon>
    </lineage>
</organism>
<sequence length="147" mass="17071">MGIRRKRSLVVLFSIIFIFCFSNFRVVKAEIENDIKKEYYKVTTVDESRTKEFEQESYKGIINKEDNYSNLINKSDKISKNTFLSVFNNRDKEKSTDKMNKSENINKLLQSFGLPSTGIEDSYIIITVVIAIIIVSSVMFKEKKDKA</sequence>
<evidence type="ECO:0000256" key="1">
    <source>
        <dbReference type="SAM" id="Phobius"/>
    </source>
</evidence>
<proteinExistence type="predicted"/>
<dbReference type="KEGG" id="csep:CP523_05205"/>
<dbReference type="GeneID" id="303560078"/>
<dbReference type="AlphaFoldDB" id="A0A9N7PIQ7"/>
<dbReference type="RefSeq" id="WP_066676238.1">
    <property type="nucleotide sequence ID" value="NZ_CABMIZ010000014.1"/>
</dbReference>
<feature type="transmembrane region" description="Helical" evidence="1">
    <location>
        <begin position="122"/>
        <end position="140"/>
    </location>
</feature>